<dbReference type="GO" id="GO:0005737">
    <property type="term" value="C:cytoplasm"/>
    <property type="evidence" value="ECO:0007669"/>
    <property type="project" value="TreeGrafter"/>
</dbReference>
<gene>
    <name evidence="2" type="ORF">EZS28_053398</name>
</gene>
<dbReference type="InterPro" id="IPR011009">
    <property type="entry name" value="Kinase-like_dom_sf"/>
</dbReference>
<dbReference type="OrthoDB" id="4062651at2759"/>
<accession>A0A5J4REN8</accession>
<dbReference type="SUPFAM" id="SSF56112">
    <property type="entry name" value="Protein kinase-like (PK-like)"/>
    <property type="match status" value="1"/>
</dbReference>
<dbReference type="GO" id="GO:0010506">
    <property type="term" value="P:regulation of autophagy"/>
    <property type="evidence" value="ECO:0007669"/>
    <property type="project" value="InterPro"/>
</dbReference>
<evidence type="ECO:0000313" key="2">
    <source>
        <dbReference type="EMBL" id="KAA6331341.1"/>
    </source>
</evidence>
<dbReference type="PROSITE" id="PS50011">
    <property type="entry name" value="PROTEIN_KINASE_DOM"/>
    <property type="match status" value="1"/>
</dbReference>
<dbReference type="InterPro" id="IPR045269">
    <property type="entry name" value="Atg1-like"/>
</dbReference>
<dbReference type="InterPro" id="IPR000719">
    <property type="entry name" value="Prot_kinase_dom"/>
</dbReference>
<dbReference type="SMART" id="SM00220">
    <property type="entry name" value="S_TKc"/>
    <property type="match status" value="1"/>
</dbReference>
<dbReference type="InterPro" id="IPR008271">
    <property type="entry name" value="Ser/Thr_kinase_AS"/>
</dbReference>
<organism evidence="2 3">
    <name type="scientific">Streblomastix strix</name>
    <dbReference type="NCBI Taxonomy" id="222440"/>
    <lineage>
        <taxon>Eukaryota</taxon>
        <taxon>Metamonada</taxon>
        <taxon>Preaxostyla</taxon>
        <taxon>Oxymonadida</taxon>
        <taxon>Streblomastigidae</taxon>
        <taxon>Streblomastix</taxon>
    </lineage>
</organism>
<dbReference type="EMBL" id="SNRW01042650">
    <property type="protein sequence ID" value="KAA6331341.1"/>
    <property type="molecule type" value="Genomic_DNA"/>
</dbReference>
<sequence length="147" mass="17384">QLIYLQTLDVIAKQPQNPLPLYTLRALMKQILAGMMTFHESGLVHRDIKCDNILLHSPSGSGRVYAKISDFGFAKKEDSTNQKTYLAGTLPYMAPDLFERQQKLSQKVDIFALGITFYRIITYRYPLMYKRYQDYRRQEYYNFLFKF</sequence>
<proteinExistence type="predicted"/>
<comment type="caution">
    <text evidence="2">The sequence shown here is derived from an EMBL/GenBank/DDBJ whole genome shotgun (WGS) entry which is preliminary data.</text>
</comment>
<dbReference type="GO" id="GO:0004674">
    <property type="term" value="F:protein serine/threonine kinase activity"/>
    <property type="evidence" value="ECO:0007669"/>
    <property type="project" value="InterPro"/>
</dbReference>
<dbReference type="GO" id="GO:0005524">
    <property type="term" value="F:ATP binding"/>
    <property type="evidence" value="ECO:0007669"/>
    <property type="project" value="InterPro"/>
</dbReference>
<dbReference type="PROSITE" id="PS00108">
    <property type="entry name" value="PROTEIN_KINASE_ST"/>
    <property type="match status" value="1"/>
</dbReference>
<dbReference type="Pfam" id="PF00069">
    <property type="entry name" value="Pkinase"/>
    <property type="match status" value="1"/>
</dbReference>
<protein>
    <recommendedName>
        <fullName evidence="1">Protein kinase domain-containing protein</fullName>
    </recommendedName>
</protein>
<dbReference type="PANTHER" id="PTHR24348">
    <property type="entry name" value="SERINE/THREONINE-PROTEIN KINASE UNC-51-RELATED"/>
    <property type="match status" value="1"/>
</dbReference>
<dbReference type="Gene3D" id="1.10.510.10">
    <property type="entry name" value="Transferase(Phosphotransferase) domain 1"/>
    <property type="match status" value="1"/>
</dbReference>
<feature type="non-terminal residue" evidence="2">
    <location>
        <position position="1"/>
    </location>
</feature>
<dbReference type="AlphaFoldDB" id="A0A5J4REN8"/>
<reference evidence="2 3" key="1">
    <citation type="submission" date="2019-03" db="EMBL/GenBank/DDBJ databases">
        <title>Single cell metagenomics reveals metabolic interactions within the superorganism composed of flagellate Streblomastix strix and complex community of Bacteroidetes bacteria on its surface.</title>
        <authorList>
            <person name="Treitli S.C."/>
            <person name="Kolisko M."/>
            <person name="Husnik F."/>
            <person name="Keeling P."/>
            <person name="Hampl V."/>
        </authorList>
    </citation>
    <scope>NUCLEOTIDE SEQUENCE [LARGE SCALE GENOMIC DNA]</scope>
    <source>
        <strain evidence="2">ST1C</strain>
    </source>
</reference>
<feature type="domain" description="Protein kinase" evidence="1">
    <location>
        <begin position="1"/>
        <end position="147"/>
    </location>
</feature>
<evidence type="ECO:0000313" key="3">
    <source>
        <dbReference type="Proteomes" id="UP000324800"/>
    </source>
</evidence>
<evidence type="ECO:0000259" key="1">
    <source>
        <dbReference type="PROSITE" id="PS50011"/>
    </source>
</evidence>
<name>A0A5J4REN8_9EUKA</name>
<dbReference type="Proteomes" id="UP000324800">
    <property type="component" value="Unassembled WGS sequence"/>
</dbReference>